<proteinExistence type="predicted"/>
<protein>
    <submittedName>
        <fullName evidence="1">Uncharacterized protein</fullName>
    </submittedName>
</protein>
<evidence type="ECO:0000313" key="2">
    <source>
        <dbReference type="Proteomes" id="UP000054485"/>
    </source>
</evidence>
<evidence type="ECO:0000313" key="1">
    <source>
        <dbReference type="EMBL" id="KIK37726.1"/>
    </source>
</evidence>
<reference evidence="1 2" key="1">
    <citation type="submission" date="2014-04" db="EMBL/GenBank/DDBJ databases">
        <authorList>
            <consortium name="DOE Joint Genome Institute"/>
            <person name="Kuo A."/>
            <person name="Ruytinx J."/>
            <person name="Rineau F."/>
            <person name="Colpaert J."/>
            <person name="Kohler A."/>
            <person name="Nagy L.G."/>
            <person name="Floudas D."/>
            <person name="Copeland A."/>
            <person name="Barry K.W."/>
            <person name="Cichocki N."/>
            <person name="Veneault-Fourrey C."/>
            <person name="LaButti K."/>
            <person name="Lindquist E.A."/>
            <person name="Lipzen A."/>
            <person name="Lundell T."/>
            <person name="Morin E."/>
            <person name="Murat C."/>
            <person name="Sun H."/>
            <person name="Tunlid A."/>
            <person name="Henrissat B."/>
            <person name="Grigoriev I.V."/>
            <person name="Hibbett D.S."/>
            <person name="Martin F."/>
            <person name="Nordberg H.P."/>
            <person name="Cantor M.N."/>
            <person name="Hua S.X."/>
        </authorList>
    </citation>
    <scope>NUCLEOTIDE SEQUENCE [LARGE SCALE GENOMIC DNA]</scope>
    <source>
        <strain evidence="1 2">UH-Slu-Lm8-n1</strain>
    </source>
</reference>
<accession>A0A0D0A7V8</accession>
<name>A0A0D0A7V8_9AGAM</name>
<keyword evidence="2" id="KW-1185">Reference proteome</keyword>
<dbReference type="EMBL" id="KN835433">
    <property type="protein sequence ID" value="KIK37726.1"/>
    <property type="molecule type" value="Genomic_DNA"/>
</dbReference>
<dbReference type="HOGENOM" id="CLU_2374196_0_0_1"/>
<reference evidence="2" key="2">
    <citation type="submission" date="2015-01" db="EMBL/GenBank/DDBJ databases">
        <title>Evolutionary Origins and Diversification of the Mycorrhizal Mutualists.</title>
        <authorList>
            <consortium name="DOE Joint Genome Institute"/>
            <consortium name="Mycorrhizal Genomics Consortium"/>
            <person name="Kohler A."/>
            <person name="Kuo A."/>
            <person name="Nagy L.G."/>
            <person name="Floudas D."/>
            <person name="Copeland A."/>
            <person name="Barry K.W."/>
            <person name="Cichocki N."/>
            <person name="Veneault-Fourrey C."/>
            <person name="LaButti K."/>
            <person name="Lindquist E.A."/>
            <person name="Lipzen A."/>
            <person name="Lundell T."/>
            <person name="Morin E."/>
            <person name="Murat C."/>
            <person name="Riley R."/>
            <person name="Ohm R."/>
            <person name="Sun H."/>
            <person name="Tunlid A."/>
            <person name="Henrissat B."/>
            <person name="Grigoriev I.V."/>
            <person name="Hibbett D.S."/>
            <person name="Martin F."/>
        </authorList>
    </citation>
    <scope>NUCLEOTIDE SEQUENCE [LARGE SCALE GENOMIC DNA]</scope>
    <source>
        <strain evidence="2">UH-Slu-Lm8-n1</strain>
    </source>
</reference>
<sequence length="95" mass="10582">MRLVFDRIMEPKMTRIPKLPSKFQTPCTGSTFLIFPHLLCEHSQRKSMRKRISSGKIEAIAAFRKAIVETYVDGQGGALTVTITITISRGHSGCS</sequence>
<dbReference type="InParanoid" id="A0A0D0A7V8"/>
<dbReference type="AlphaFoldDB" id="A0A0D0A7V8"/>
<gene>
    <name evidence="1" type="ORF">CY34DRAFT_443496</name>
</gene>
<organism evidence="1 2">
    <name type="scientific">Suillus luteus UH-Slu-Lm8-n1</name>
    <dbReference type="NCBI Taxonomy" id="930992"/>
    <lineage>
        <taxon>Eukaryota</taxon>
        <taxon>Fungi</taxon>
        <taxon>Dikarya</taxon>
        <taxon>Basidiomycota</taxon>
        <taxon>Agaricomycotina</taxon>
        <taxon>Agaricomycetes</taxon>
        <taxon>Agaricomycetidae</taxon>
        <taxon>Boletales</taxon>
        <taxon>Suillineae</taxon>
        <taxon>Suillaceae</taxon>
        <taxon>Suillus</taxon>
    </lineage>
</organism>
<dbReference type="Proteomes" id="UP000054485">
    <property type="component" value="Unassembled WGS sequence"/>
</dbReference>